<feature type="region of interest" description="Disordered" evidence="1">
    <location>
        <begin position="725"/>
        <end position="783"/>
    </location>
</feature>
<dbReference type="Proteomes" id="UP001302321">
    <property type="component" value="Unassembled WGS sequence"/>
</dbReference>
<dbReference type="AlphaFoldDB" id="A0AAN6VZ12"/>
<evidence type="ECO:0000256" key="1">
    <source>
        <dbReference type="SAM" id="MobiDB-lite"/>
    </source>
</evidence>
<gene>
    <name evidence="2" type="ORF">QBC36DRAFT_315348</name>
</gene>
<comment type="caution">
    <text evidence="2">The sequence shown here is derived from an EMBL/GenBank/DDBJ whole genome shotgun (WGS) entry which is preliminary data.</text>
</comment>
<reference evidence="2" key="2">
    <citation type="submission" date="2023-05" db="EMBL/GenBank/DDBJ databases">
        <authorList>
            <consortium name="Lawrence Berkeley National Laboratory"/>
            <person name="Steindorff A."/>
            <person name="Hensen N."/>
            <person name="Bonometti L."/>
            <person name="Westerberg I."/>
            <person name="Brannstrom I.O."/>
            <person name="Guillou S."/>
            <person name="Cros-Aarteil S."/>
            <person name="Calhoun S."/>
            <person name="Haridas S."/>
            <person name="Kuo A."/>
            <person name="Mondo S."/>
            <person name="Pangilinan J."/>
            <person name="Riley R."/>
            <person name="Labutti K."/>
            <person name="Andreopoulos B."/>
            <person name="Lipzen A."/>
            <person name="Chen C."/>
            <person name="Yanf M."/>
            <person name="Daum C."/>
            <person name="Ng V."/>
            <person name="Clum A."/>
            <person name="Ohm R."/>
            <person name="Martin F."/>
            <person name="Silar P."/>
            <person name="Natvig D."/>
            <person name="Lalanne C."/>
            <person name="Gautier V."/>
            <person name="Ament-Velasquez S.L."/>
            <person name="Kruys A."/>
            <person name="Hutchinson M.I."/>
            <person name="Powell A.J."/>
            <person name="Barry K."/>
            <person name="Miller A.N."/>
            <person name="Grigoriev I.V."/>
            <person name="Debuchy R."/>
            <person name="Gladieux P."/>
            <person name="Thoren M.H."/>
            <person name="Johannesson H."/>
        </authorList>
    </citation>
    <scope>NUCLEOTIDE SEQUENCE</scope>
    <source>
        <strain evidence="2">CBS 892.96</strain>
    </source>
</reference>
<feature type="compositionally biased region" description="Polar residues" evidence="1">
    <location>
        <begin position="307"/>
        <end position="319"/>
    </location>
</feature>
<feature type="compositionally biased region" description="Low complexity" evidence="1">
    <location>
        <begin position="737"/>
        <end position="758"/>
    </location>
</feature>
<proteinExistence type="predicted"/>
<organism evidence="2 3">
    <name type="scientific">Triangularia setosa</name>
    <dbReference type="NCBI Taxonomy" id="2587417"/>
    <lineage>
        <taxon>Eukaryota</taxon>
        <taxon>Fungi</taxon>
        <taxon>Dikarya</taxon>
        <taxon>Ascomycota</taxon>
        <taxon>Pezizomycotina</taxon>
        <taxon>Sordariomycetes</taxon>
        <taxon>Sordariomycetidae</taxon>
        <taxon>Sordariales</taxon>
        <taxon>Podosporaceae</taxon>
        <taxon>Triangularia</taxon>
    </lineage>
</organism>
<reference evidence="2" key="1">
    <citation type="journal article" date="2023" name="Mol. Phylogenet. Evol.">
        <title>Genome-scale phylogeny and comparative genomics of the fungal order Sordariales.</title>
        <authorList>
            <person name="Hensen N."/>
            <person name="Bonometti L."/>
            <person name="Westerberg I."/>
            <person name="Brannstrom I.O."/>
            <person name="Guillou S."/>
            <person name="Cros-Aarteil S."/>
            <person name="Calhoun S."/>
            <person name="Haridas S."/>
            <person name="Kuo A."/>
            <person name="Mondo S."/>
            <person name="Pangilinan J."/>
            <person name="Riley R."/>
            <person name="LaButti K."/>
            <person name="Andreopoulos B."/>
            <person name="Lipzen A."/>
            <person name="Chen C."/>
            <person name="Yan M."/>
            <person name="Daum C."/>
            <person name="Ng V."/>
            <person name="Clum A."/>
            <person name="Steindorff A."/>
            <person name="Ohm R.A."/>
            <person name="Martin F."/>
            <person name="Silar P."/>
            <person name="Natvig D.O."/>
            <person name="Lalanne C."/>
            <person name="Gautier V."/>
            <person name="Ament-Velasquez S.L."/>
            <person name="Kruys A."/>
            <person name="Hutchinson M.I."/>
            <person name="Powell A.J."/>
            <person name="Barry K."/>
            <person name="Miller A.N."/>
            <person name="Grigoriev I.V."/>
            <person name="Debuchy R."/>
            <person name="Gladieux P."/>
            <person name="Hiltunen Thoren M."/>
            <person name="Johannesson H."/>
        </authorList>
    </citation>
    <scope>NUCLEOTIDE SEQUENCE</scope>
    <source>
        <strain evidence="2">CBS 892.96</strain>
    </source>
</reference>
<feature type="region of interest" description="Disordered" evidence="1">
    <location>
        <begin position="288"/>
        <end position="359"/>
    </location>
</feature>
<dbReference type="Gene3D" id="3.30.160.60">
    <property type="entry name" value="Classic Zinc Finger"/>
    <property type="match status" value="1"/>
</dbReference>
<feature type="compositionally biased region" description="Polar residues" evidence="1">
    <location>
        <begin position="725"/>
        <end position="736"/>
    </location>
</feature>
<keyword evidence="3" id="KW-1185">Reference proteome</keyword>
<accession>A0AAN6VZ12</accession>
<sequence length="928" mass="102902">METTITDHISISSPVVMGQYKEMSLIAWSSLAGAGGKPWEKVFGTAMSTMKDHNHYATPNASVHITNTVSATSASLRVFPNCRRQEEPLAQTFRVTKAKKPGEAPRRLTAKEDGNFVCEVEGCNKVFNRSYNFKAHMEARISVCLRSNRLCLYERAQSQVQLPLSYTCRKDTMRRCSKRFDVGTLDLRAEMKFIQKWEEVKDDLKDIPSSTNSHQIAGDKGSTSQFSSATPFLSGATKTPVKLTGVSTDQGDRGKTPPNYTKSNAAKVIFEETLNEKLQLLAVHKPPNPVQELQKPRGHAIDDTTDHGSSMEQGKLNSSDDSDSIYSVFEEGSALQEEYRQEKRRRSDTGYHPPTGETLSRRLEMGQIGMCTKSESDGSDIKIGDLESVYSGVPESWLTDLPHCEYGSLEGDRPLWNQAGLKLSAIHVSTSAKAEPSPPNLSYSTLGLEKQDSFVMESDEDFDSDSNDSESILSEAPSLASPQSSVPTDLNLSAISELRAMLLTNEALKPLYNVATSKAGPGRFQRNLRRFLLRYGHNNYHDFVVASGRENESGYSPEEAARQTLNSVKTLMLASVAFTDLCFSMRIWLNLKSAGPEDLHASTEDGAESKLEPAVPLDSLAGVGDDRSDKTVVMNETKPEKFTERPLAHCKNENHQKPSLNPSWLWNTRQAWRRCLNNISDACQRQAPGSQVRISWTWKCGNRLRVKVPKFRLETATAFAIQAASPNADTVTTQRPSATSLSASSSSQASTTTDETAAYSLASGSYSPDTTPSDDEQNPSEPPFIPAGGKKFLLCGAEFFQRMRNAYYASRKTSSWNPLLIPKTMQYIKFQVLFLQKSGEVVGSYQSNPIPSQKEVFRQEYTFHPCPPQIGDLPMPPEIFMHAFLDPGDHLGPMVVEILPKKLWAGLRWDGQAKRELRGTSYVVTSVH</sequence>
<feature type="compositionally biased region" description="Acidic residues" evidence="1">
    <location>
        <begin position="457"/>
        <end position="468"/>
    </location>
</feature>
<feature type="compositionally biased region" description="Polar residues" evidence="1">
    <location>
        <begin position="208"/>
        <end position="231"/>
    </location>
</feature>
<evidence type="ECO:0000313" key="2">
    <source>
        <dbReference type="EMBL" id="KAK4171905.1"/>
    </source>
</evidence>
<feature type="region of interest" description="Disordered" evidence="1">
    <location>
        <begin position="205"/>
        <end position="261"/>
    </location>
</feature>
<protein>
    <submittedName>
        <fullName evidence="2">Uncharacterized protein</fullName>
    </submittedName>
</protein>
<feature type="region of interest" description="Disordered" evidence="1">
    <location>
        <begin position="457"/>
        <end position="485"/>
    </location>
</feature>
<feature type="compositionally biased region" description="Basic and acidic residues" evidence="1">
    <location>
        <begin position="337"/>
        <end position="349"/>
    </location>
</feature>
<dbReference type="EMBL" id="MU866488">
    <property type="protein sequence ID" value="KAK4171905.1"/>
    <property type="molecule type" value="Genomic_DNA"/>
</dbReference>
<name>A0AAN6VZ12_9PEZI</name>
<evidence type="ECO:0000313" key="3">
    <source>
        <dbReference type="Proteomes" id="UP001302321"/>
    </source>
</evidence>
<feature type="compositionally biased region" description="Polar residues" evidence="1">
    <location>
        <begin position="762"/>
        <end position="771"/>
    </location>
</feature>